<dbReference type="HOGENOM" id="CLU_2472628_0_0_1"/>
<reference evidence="1" key="2">
    <citation type="submission" date="2015-03" db="UniProtKB">
        <authorList>
            <consortium name="EnsemblPlants"/>
        </authorList>
    </citation>
    <scope>IDENTIFICATION</scope>
</reference>
<dbReference type="EnsemblPlants" id="OBART08G16020.1">
    <property type="protein sequence ID" value="OBART08G16020.1"/>
    <property type="gene ID" value="OBART08G16020"/>
</dbReference>
<dbReference type="Gramene" id="OBART08G16020.1">
    <property type="protein sequence ID" value="OBART08G16020.1"/>
    <property type="gene ID" value="OBART08G16020"/>
</dbReference>
<accession>A0A0D3H0P5</accession>
<protein>
    <submittedName>
        <fullName evidence="1">Uncharacterized protein</fullName>
    </submittedName>
</protein>
<dbReference type="Proteomes" id="UP000026960">
    <property type="component" value="Chromosome 8"/>
</dbReference>
<dbReference type="PaxDb" id="65489-OBART08G16020.1"/>
<organism evidence="1">
    <name type="scientific">Oryza barthii</name>
    <dbReference type="NCBI Taxonomy" id="65489"/>
    <lineage>
        <taxon>Eukaryota</taxon>
        <taxon>Viridiplantae</taxon>
        <taxon>Streptophyta</taxon>
        <taxon>Embryophyta</taxon>
        <taxon>Tracheophyta</taxon>
        <taxon>Spermatophyta</taxon>
        <taxon>Magnoliopsida</taxon>
        <taxon>Liliopsida</taxon>
        <taxon>Poales</taxon>
        <taxon>Poaceae</taxon>
        <taxon>BOP clade</taxon>
        <taxon>Oryzoideae</taxon>
        <taxon>Oryzeae</taxon>
        <taxon>Oryzinae</taxon>
        <taxon>Oryza</taxon>
    </lineage>
</organism>
<reference evidence="1" key="1">
    <citation type="journal article" date="2009" name="Rice">
        <title>De Novo Next Generation Sequencing of Plant Genomes.</title>
        <authorList>
            <person name="Rounsley S."/>
            <person name="Marri P.R."/>
            <person name="Yu Y."/>
            <person name="He R."/>
            <person name="Sisneros N."/>
            <person name="Goicoechea J.L."/>
            <person name="Lee S.J."/>
            <person name="Angelova A."/>
            <person name="Kudrna D."/>
            <person name="Luo M."/>
            <person name="Affourtit J."/>
            <person name="Desany B."/>
            <person name="Knight J."/>
            <person name="Niazi F."/>
            <person name="Egholm M."/>
            <person name="Wing R.A."/>
        </authorList>
    </citation>
    <scope>NUCLEOTIDE SEQUENCE [LARGE SCALE GENOMIC DNA]</scope>
    <source>
        <strain evidence="1">cv. IRGC 105608</strain>
    </source>
</reference>
<proteinExistence type="predicted"/>
<sequence length="88" mass="9726">MSSDAARRVDSRGRGCRRRAWHGAWRQRTLPPATSLVWGVVVKDVAADDDLRREAWTTEDAAAGDDLRHGAWRVGLPVMTPQCSAPDT</sequence>
<dbReference type="AlphaFoldDB" id="A0A0D3H0P5"/>
<keyword evidence="2" id="KW-1185">Reference proteome</keyword>
<evidence type="ECO:0000313" key="1">
    <source>
        <dbReference type="EnsemblPlants" id="OBART08G16020.1"/>
    </source>
</evidence>
<evidence type="ECO:0000313" key="2">
    <source>
        <dbReference type="Proteomes" id="UP000026960"/>
    </source>
</evidence>
<name>A0A0D3H0P5_9ORYZ</name>